<evidence type="ECO:0000313" key="3">
    <source>
        <dbReference type="Proteomes" id="UP000572635"/>
    </source>
</evidence>
<reference evidence="2 3" key="1">
    <citation type="submission" date="2020-08" db="EMBL/GenBank/DDBJ databases">
        <title>Sequencing the genomes of 1000 actinobacteria strains.</title>
        <authorList>
            <person name="Klenk H.-P."/>
        </authorList>
    </citation>
    <scope>NUCLEOTIDE SEQUENCE [LARGE SCALE GENOMIC DNA]</scope>
    <source>
        <strain evidence="2 3">DSM 44551</strain>
    </source>
</reference>
<dbReference type="Proteomes" id="UP000572635">
    <property type="component" value="Unassembled WGS sequence"/>
</dbReference>
<feature type="region of interest" description="Disordered" evidence="1">
    <location>
        <begin position="133"/>
        <end position="196"/>
    </location>
</feature>
<dbReference type="RefSeq" id="WP_184387403.1">
    <property type="nucleotide sequence ID" value="NZ_BAAAJD010000209.1"/>
</dbReference>
<evidence type="ECO:0000256" key="1">
    <source>
        <dbReference type="SAM" id="MobiDB-lite"/>
    </source>
</evidence>
<feature type="compositionally biased region" description="Basic and acidic residues" evidence="1">
    <location>
        <begin position="166"/>
        <end position="175"/>
    </location>
</feature>
<protein>
    <submittedName>
        <fullName evidence="2">Uncharacterized protein</fullName>
    </submittedName>
</protein>
<dbReference type="AlphaFoldDB" id="A0A7W8QHX5"/>
<dbReference type="EMBL" id="JACHDB010000001">
    <property type="protein sequence ID" value="MBB5429921.1"/>
    <property type="molecule type" value="Genomic_DNA"/>
</dbReference>
<organism evidence="2 3">
    <name type="scientific">Nocardiopsis composta</name>
    <dbReference type="NCBI Taxonomy" id="157465"/>
    <lineage>
        <taxon>Bacteria</taxon>
        <taxon>Bacillati</taxon>
        <taxon>Actinomycetota</taxon>
        <taxon>Actinomycetes</taxon>
        <taxon>Streptosporangiales</taxon>
        <taxon>Nocardiopsidaceae</taxon>
        <taxon>Nocardiopsis</taxon>
    </lineage>
</organism>
<evidence type="ECO:0000313" key="2">
    <source>
        <dbReference type="EMBL" id="MBB5429921.1"/>
    </source>
</evidence>
<keyword evidence="3" id="KW-1185">Reference proteome</keyword>
<comment type="caution">
    <text evidence="2">The sequence shown here is derived from an EMBL/GenBank/DDBJ whole genome shotgun (WGS) entry which is preliminary data.</text>
</comment>
<sequence>MTGGDAAGALEMIEESRPEQEWEEAVASCLQVLCRTVGRLPAQGAVGEMVRRCMKVLQGPAPVVFSVRLGLAAAELAENSGGTVPDALVSHLAAKAAEDGRAARDVLASRRGALSEEQAEVLEGVRWLPASVPGAWRPHRSRRPPAPSMQRERLSSPHWRPNQSKSGERSIRDSPEECSDFSGEGVIMRSKGIENS</sequence>
<name>A0A7W8QHX5_9ACTN</name>
<proteinExistence type="predicted"/>
<accession>A0A7W8QHX5</accession>
<gene>
    <name evidence="2" type="ORF">HDA36_000005</name>
</gene>